<keyword evidence="1" id="KW-1133">Transmembrane helix</keyword>
<keyword evidence="1" id="KW-0472">Membrane</keyword>
<sequence>MFLIIIKPQLNLVIKRTLGTHTVVILAIATGMFTAVDKTLRISFYSLIPTLTNPFPLFS</sequence>
<evidence type="ECO:0000256" key="1">
    <source>
        <dbReference type="SAM" id="Phobius"/>
    </source>
</evidence>
<gene>
    <name evidence="2" type="ORF">NSCAC_0186</name>
</gene>
<protein>
    <submittedName>
        <fullName evidence="2">Uncharacterized protein</fullName>
    </submittedName>
</protein>
<proteinExistence type="predicted"/>
<name>A0A7G1Q7F2_9GAMM</name>
<dbReference type="RefSeq" id="WP_197745372.1">
    <property type="nucleotide sequence ID" value="NZ_LR778175.1"/>
</dbReference>
<dbReference type="EMBL" id="LR778175">
    <property type="protein sequence ID" value="CAB1274472.1"/>
    <property type="molecule type" value="Genomic_DNA"/>
</dbReference>
<keyword evidence="1" id="KW-0812">Transmembrane</keyword>
<evidence type="ECO:0000313" key="2">
    <source>
        <dbReference type="EMBL" id="CAB1274472.1"/>
    </source>
</evidence>
<dbReference type="Proteomes" id="UP000516072">
    <property type="component" value="Chromosome"/>
</dbReference>
<dbReference type="AlphaFoldDB" id="A0A7G1Q7F2"/>
<reference evidence="2 3" key="1">
    <citation type="submission" date="2020-03" db="EMBL/GenBank/DDBJ databases">
        <authorList>
            <person name="Picone N."/>
        </authorList>
    </citation>
    <scope>NUCLEOTIDE SEQUENCE [LARGE SCALE GENOMIC DNA]</scope>
    <source>
        <strain evidence="2">NSCAC1</strain>
    </source>
</reference>
<dbReference type="KEGG" id="ntg:NSCAC_0186"/>
<accession>A0A7G1Q7F2</accession>
<feature type="transmembrane region" description="Helical" evidence="1">
    <location>
        <begin position="18"/>
        <end position="36"/>
    </location>
</feature>
<keyword evidence="3" id="KW-1185">Reference proteome</keyword>
<evidence type="ECO:0000313" key="3">
    <source>
        <dbReference type="Proteomes" id="UP000516072"/>
    </source>
</evidence>
<organism evidence="2 3">
    <name type="scientific">Candidatus Nitrosacidococcus tergens</name>
    <dbReference type="NCBI Taxonomy" id="553981"/>
    <lineage>
        <taxon>Bacteria</taxon>
        <taxon>Pseudomonadati</taxon>
        <taxon>Pseudomonadota</taxon>
        <taxon>Gammaproteobacteria</taxon>
        <taxon>Chromatiales</taxon>
        <taxon>Chromatiaceae</taxon>
        <taxon>Candidatus Nitrosacidococcus</taxon>
    </lineage>
</organism>